<evidence type="ECO:0000313" key="5">
    <source>
        <dbReference type="Proteomes" id="UP000298138"/>
    </source>
</evidence>
<name>A0A4S2MNX4_9PEZI</name>
<reference evidence="4 5" key="1">
    <citation type="submission" date="2019-04" db="EMBL/GenBank/DDBJ databases">
        <title>Comparative genomics and transcriptomics to analyze fruiting body development in filamentous ascomycetes.</title>
        <authorList>
            <consortium name="DOE Joint Genome Institute"/>
            <person name="Lutkenhaus R."/>
            <person name="Traeger S."/>
            <person name="Breuer J."/>
            <person name="Kuo A."/>
            <person name="Lipzen A."/>
            <person name="Pangilinan J."/>
            <person name="Dilworth D."/>
            <person name="Sandor L."/>
            <person name="Poggeler S."/>
            <person name="Barry K."/>
            <person name="Grigoriev I.V."/>
            <person name="Nowrousian M."/>
        </authorList>
    </citation>
    <scope>NUCLEOTIDE SEQUENCE [LARGE SCALE GENOMIC DNA]</scope>
    <source>
        <strain evidence="4 5">CBS 389.68</strain>
    </source>
</reference>
<gene>
    <name evidence="4" type="ORF">EX30DRAFT_365582</name>
</gene>
<keyword evidence="2" id="KW-0812">Transmembrane</keyword>
<feature type="chain" id="PRO_5020671311" evidence="3">
    <location>
        <begin position="24"/>
        <end position="470"/>
    </location>
</feature>
<keyword evidence="5" id="KW-1185">Reference proteome</keyword>
<feature type="region of interest" description="Disordered" evidence="1">
    <location>
        <begin position="286"/>
        <end position="323"/>
    </location>
</feature>
<feature type="signal peptide" evidence="3">
    <location>
        <begin position="1"/>
        <end position="23"/>
    </location>
</feature>
<dbReference type="EMBL" id="ML220136">
    <property type="protein sequence ID" value="TGZ78876.1"/>
    <property type="molecule type" value="Genomic_DNA"/>
</dbReference>
<keyword evidence="2" id="KW-0472">Membrane</keyword>
<proteinExistence type="predicted"/>
<sequence>MLPPNFPTAPLFLLFLLPGSTLAQPSASRPPPTATTSLHAIPRSLTERQQHCTEQGSELCSNLPNTKFCCPTGTECIPLDSGSSVICCKLGEQCDQIRPVDCPVAGASTESTITTTNLKCGSLCCPLGFECSVDGKTCNMKSANLPSHYTRRPTDTTPSPPTVITPGLTSSASASSTTFSTINLDSSSCQPNDFPSKAILAGFFPGLLFGALLLFLATRIRLKILAYRSRRRRSIKSFCPPPPPINISEPIIHHRPIHPTISTNTSTREDAAKVLAWSSGSPMTPFGPFSARARGGGGGGGGGGGAGSNAWSNNSSSSSNATSFGNFIHQQQENEKPRLVPVSAPWTPDTSTTLAGSSVPARLRTVASSSTMSSAHQQHPGATALPQTATVSHTGWGGLGRELVGGMSGGPGQRGTMMTVTTVGSEGSVSPLGWKEGIRPLSSTPVLAPLRVNKVGGGGGMGGRTPGGFV</sequence>
<evidence type="ECO:0000256" key="2">
    <source>
        <dbReference type="SAM" id="Phobius"/>
    </source>
</evidence>
<feature type="transmembrane region" description="Helical" evidence="2">
    <location>
        <begin position="198"/>
        <end position="222"/>
    </location>
</feature>
<evidence type="ECO:0000256" key="3">
    <source>
        <dbReference type="SAM" id="SignalP"/>
    </source>
</evidence>
<dbReference type="OrthoDB" id="5338512at2759"/>
<feature type="compositionally biased region" description="Gly residues" evidence="1">
    <location>
        <begin position="294"/>
        <end position="307"/>
    </location>
</feature>
<dbReference type="Proteomes" id="UP000298138">
    <property type="component" value="Unassembled WGS sequence"/>
</dbReference>
<dbReference type="InParanoid" id="A0A4S2MNX4"/>
<dbReference type="AlphaFoldDB" id="A0A4S2MNX4"/>
<accession>A0A4S2MNX4</accession>
<organism evidence="4 5">
    <name type="scientific">Ascodesmis nigricans</name>
    <dbReference type="NCBI Taxonomy" id="341454"/>
    <lineage>
        <taxon>Eukaryota</taxon>
        <taxon>Fungi</taxon>
        <taxon>Dikarya</taxon>
        <taxon>Ascomycota</taxon>
        <taxon>Pezizomycotina</taxon>
        <taxon>Pezizomycetes</taxon>
        <taxon>Pezizales</taxon>
        <taxon>Ascodesmidaceae</taxon>
        <taxon>Ascodesmis</taxon>
    </lineage>
</organism>
<evidence type="ECO:0000256" key="1">
    <source>
        <dbReference type="SAM" id="MobiDB-lite"/>
    </source>
</evidence>
<evidence type="ECO:0000313" key="4">
    <source>
        <dbReference type="EMBL" id="TGZ78876.1"/>
    </source>
</evidence>
<feature type="compositionally biased region" description="Low complexity" evidence="1">
    <location>
        <begin position="308"/>
        <end position="323"/>
    </location>
</feature>
<keyword evidence="2" id="KW-1133">Transmembrane helix</keyword>
<keyword evidence="3" id="KW-0732">Signal</keyword>
<protein>
    <submittedName>
        <fullName evidence="4">Uncharacterized protein</fullName>
    </submittedName>
</protein>